<dbReference type="AlphaFoldDB" id="A0AAV3RNB1"/>
<dbReference type="InterPro" id="IPR043502">
    <property type="entry name" value="DNA/RNA_pol_sf"/>
</dbReference>
<comment type="caution">
    <text evidence="2">The sequence shown here is derived from an EMBL/GenBank/DDBJ whole genome shotgun (WGS) entry which is preliminary data.</text>
</comment>
<dbReference type="EMBL" id="BAABME010027579">
    <property type="protein sequence ID" value="GAA0175797.1"/>
    <property type="molecule type" value="Genomic_DNA"/>
</dbReference>
<proteinExistence type="predicted"/>
<dbReference type="SUPFAM" id="SSF56672">
    <property type="entry name" value="DNA/RNA polymerases"/>
    <property type="match status" value="1"/>
</dbReference>
<dbReference type="PANTHER" id="PTHR24559:SF439">
    <property type="entry name" value="RETROTRANSPOSON, UNCLASSIFIED-LIKE PROTEIN"/>
    <property type="match status" value="1"/>
</dbReference>
<name>A0AAV3RNB1_LITER</name>
<evidence type="ECO:0000259" key="1">
    <source>
        <dbReference type="Pfam" id="PF00078"/>
    </source>
</evidence>
<dbReference type="CDD" id="cd01647">
    <property type="entry name" value="RT_LTR"/>
    <property type="match status" value="1"/>
</dbReference>
<dbReference type="PANTHER" id="PTHR24559">
    <property type="entry name" value="TRANSPOSON TY3-I GAG-POL POLYPROTEIN"/>
    <property type="match status" value="1"/>
</dbReference>
<gene>
    <name evidence="2" type="ORF">LIER_41976</name>
</gene>
<dbReference type="InterPro" id="IPR043128">
    <property type="entry name" value="Rev_trsase/Diguanyl_cyclase"/>
</dbReference>
<dbReference type="InterPro" id="IPR053134">
    <property type="entry name" value="RNA-dir_DNA_polymerase"/>
</dbReference>
<sequence length="336" mass="38521">MMFHITVEDGEAQSEDSIDAPLGLEEHVKATVDEEAEYLSLLIEYRYVFAWTYSEMLGLNPKVVVHHLAIKKGSRSVKQGQRLFRPELVPSIEEEFNSLINADFIREAVYPMPLHGHEALNFMDGSSGYNQIRIDPTDEELTACHTLKRIYFYKVMSFGLKNAGATYQRSMQKIFDDMFHKNVECYVDDLVVKYVKRKDHPKDLHVVFERLRRYQLKMNPLKCTFGVASGKFLGLVVRRHGIEIEQTKIDAIMALVEPHNIHELKILEGKLVYLRRFISNLARKSQPFSTLMKNGTPFTWDAPCSAAFQDIMSYLMSPPVLAAPTQGKPLILYIAA</sequence>
<feature type="domain" description="Reverse transcriptase" evidence="1">
    <location>
        <begin position="114"/>
        <end position="236"/>
    </location>
</feature>
<organism evidence="2 3">
    <name type="scientific">Lithospermum erythrorhizon</name>
    <name type="common">Purple gromwell</name>
    <name type="synonym">Lithospermum officinale var. erythrorhizon</name>
    <dbReference type="NCBI Taxonomy" id="34254"/>
    <lineage>
        <taxon>Eukaryota</taxon>
        <taxon>Viridiplantae</taxon>
        <taxon>Streptophyta</taxon>
        <taxon>Embryophyta</taxon>
        <taxon>Tracheophyta</taxon>
        <taxon>Spermatophyta</taxon>
        <taxon>Magnoliopsida</taxon>
        <taxon>eudicotyledons</taxon>
        <taxon>Gunneridae</taxon>
        <taxon>Pentapetalae</taxon>
        <taxon>asterids</taxon>
        <taxon>lamiids</taxon>
        <taxon>Boraginales</taxon>
        <taxon>Boraginaceae</taxon>
        <taxon>Boraginoideae</taxon>
        <taxon>Lithospermeae</taxon>
        <taxon>Lithospermum</taxon>
    </lineage>
</organism>
<dbReference type="Proteomes" id="UP001454036">
    <property type="component" value="Unassembled WGS sequence"/>
</dbReference>
<reference evidence="2 3" key="1">
    <citation type="submission" date="2024-01" db="EMBL/GenBank/DDBJ databases">
        <title>The complete chloroplast genome sequence of Lithospermum erythrorhizon: insights into the phylogenetic relationship among Boraginaceae species and the maternal lineages of purple gromwells.</title>
        <authorList>
            <person name="Okada T."/>
            <person name="Watanabe K."/>
        </authorList>
    </citation>
    <scope>NUCLEOTIDE SEQUENCE [LARGE SCALE GENOMIC DNA]</scope>
</reference>
<protein>
    <recommendedName>
        <fullName evidence="1">Reverse transcriptase domain-containing protein</fullName>
    </recommendedName>
</protein>
<evidence type="ECO:0000313" key="2">
    <source>
        <dbReference type="EMBL" id="GAA0175797.1"/>
    </source>
</evidence>
<keyword evidence="3" id="KW-1185">Reference proteome</keyword>
<accession>A0AAV3RNB1</accession>
<dbReference type="Pfam" id="PF00078">
    <property type="entry name" value="RVT_1"/>
    <property type="match status" value="1"/>
</dbReference>
<dbReference type="InterPro" id="IPR000477">
    <property type="entry name" value="RT_dom"/>
</dbReference>
<dbReference type="Gene3D" id="3.30.70.270">
    <property type="match status" value="2"/>
</dbReference>
<evidence type="ECO:0000313" key="3">
    <source>
        <dbReference type="Proteomes" id="UP001454036"/>
    </source>
</evidence>